<comment type="caution">
    <text evidence="3">The sequence shown here is derived from an EMBL/GenBank/DDBJ whole genome shotgun (WGS) entry which is preliminary data.</text>
</comment>
<dbReference type="Pfam" id="PF03703">
    <property type="entry name" value="bPH_2"/>
    <property type="match status" value="1"/>
</dbReference>
<protein>
    <recommendedName>
        <fullName evidence="2">YdbS-like PH domain-containing protein</fullName>
    </recommendedName>
</protein>
<feature type="compositionally biased region" description="Polar residues" evidence="1">
    <location>
        <begin position="129"/>
        <end position="138"/>
    </location>
</feature>
<dbReference type="InterPro" id="IPR005182">
    <property type="entry name" value="YdbS-like_PH"/>
</dbReference>
<evidence type="ECO:0000313" key="3">
    <source>
        <dbReference type="EMBL" id="KAK4339275.1"/>
    </source>
</evidence>
<reference evidence="3" key="1">
    <citation type="submission" date="2023-12" db="EMBL/GenBank/DDBJ databases">
        <title>Genome assembly of Anisodus tanguticus.</title>
        <authorList>
            <person name="Wang Y.-J."/>
        </authorList>
    </citation>
    <scope>NUCLEOTIDE SEQUENCE</scope>
    <source>
        <strain evidence="3">KB-2021</strain>
        <tissue evidence="3">Leaf</tissue>
    </source>
</reference>
<dbReference type="PANTHER" id="PTHR35688">
    <property type="entry name" value="NAD(P)-LINKED OXIDOREDUCTASE SUPERFAMILY PROTEIN"/>
    <property type="match status" value="1"/>
</dbReference>
<name>A0AAE1QT60_9SOLA</name>
<organism evidence="3 4">
    <name type="scientific">Anisodus tanguticus</name>
    <dbReference type="NCBI Taxonomy" id="243964"/>
    <lineage>
        <taxon>Eukaryota</taxon>
        <taxon>Viridiplantae</taxon>
        <taxon>Streptophyta</taxon>
        <taxon>Embryophyta</taxon>
        <taxon>Tracheophyta</taxon>
        <taxon>Spermatophyta</taxon>
        <taxon>Magnoliopsida</taxon>
        <taxon>eudicotyledons</taxon>
        <taxon>Gunneridae</taxon>
        <taxon>Pentapetalae</taxon>
        <taxon>asterids</taxon>
        <taxon>lamiids</taxon>
        <taxon>Solanales</taxon>
        <taxon>Solanaceae</taxon>
        <taxon>Solanoideae</taxon>
        <taxon>Hyoscyameae</taxon>
        <taxon>Anisodus</taxon>
    </lineage>
</organism>
<dbReference type="EMBL" id="JAVYJV010000023">
    <property type="protein sequence ID" value="KAK4339275.1"/>
    <property type="molecule type" value="Genomic_DNA"/>
</dbReference>
<evidence type="ECO:0000259" key="2">
    <source>
        <dbReference type="Pfam" id="PF03703"/>
    </source>
</evidence>
<evidence type="ECO:0000313" key="4">
    <source>
        <dbReference type="Proteomes" id="UP001291623"/>
    </source>
</evidence>
<dbReference type="AlphaFoldDB" id="A0AAE1QT60"/>
<keyword evidence="4" id="KW-1185">Reference proteome</keyword>
<accession>A0AAE1QT60</accession>
<evidence type="ECO:0000256" key="1">
    <source>
        <dbReference type="SAM" id="MobiDB-lite"/>
    </source>
</evidence>
<dbReference type="PANTHER" id="PTHR35688:SF2">
    <property type="entry name" value="NAD(P)-LINKED OXIDOREDUCTASE SUPERFAMILY PROTEIN"/>
    <property type="match status" value="1"/>
</dbReference>
<sequence>MSGSMIRRLLFLSGLTVQDWSDFSYKVIKDVQVVPRFIGEWGDVIITLEDGTILDLRSVPKFREIAKYCFSMADKDSSSGQQCKKFGKSKSGRPDSNHICTVTTASASLQISSFFSHFSPDTTARRSDLSLSNTTSKARPQGGLPSWRMDSDNTGSLRLPSMCGHFRYTGIVKGEKRNTHKEKNLYDINAGEEKLMSKIIFAIKYLNCYTECHTTIEYLVNEAVWPEQGEVCTLGFSKPGTKYSMSDMVIYE</sequence>
<feature type="domain" description="YdbS-like PH" evidence="2">
    <location>
        <begin position="7"/>
        <end position="69"/>
    </location>
</feature>
<dbReference type="Proteomes" id="UP001291623">
    <property type="component" value="Unassembled WGS sequence"/>
</dbReference>
<feature type="region of interest" description="Disordered" evidence="1">
    <location>
        <begin position="123"/>
        <end position="149"/>
    </location>
</feature>
<proteinExistence type="predicted"/>
<gene>
    <name evidence="3" type="ORF">RND71_040737</name>
</gene>